<dbReference type="InterPro" id="IPR012910">
    <property type="entry name" value="Plug_dom"/>
</dbReference>
<evidence type="ECO:0000256" key="10">
    <source>
        <dbReference type="ARBA" id="ARBA00023237"/>
    </source>
</evidence>
<protein>
    <submittedName>
        <fullName evidence="16">Iron complex outermembrane receptor protein</fullName>
    </submittedName>
</protein>
<keyword evidence="7" id="KW-0406">Ion transport</keyword>
<dbReference type="PANTHER" id="PTHR32552:SF81">
    <property type="entry name" value="TONB-DEPENDENT OUTER MEMBRANE RECEPTOR"/>
    <property type="match status" value="1"/>
</dbReference>
<evidence type="ECO:0000256" key="9">
    <source>
        <dbReference type="ARBA" id="ARBA00023136"/>
    </source>
</evidence>
<keyword evidence="17" id="KW-1185">Reference proteome</keyword>
<feature type="domain" description="TonB-dependent receptor-like beta-barrel" evidence="14">
    <location>
        <begin position="290"/>
        <end position="693"/>
    </location>
</feature>
<dbReference type="PANTHER" id="PTHR32552">
    <property type="entry name" value="FERRICHROME IRON RECEPTOR-RELATED"/>
    <property type="match status" value="1"/>
</dbReference>
<evidence type="ECO:0000256" key="11">
    <source>
        <dbReference type="PROSITE-ProRule" id="PRU01360"/>
    </source>
</evidence>
<comment type="similarity">
    <text evidence="11 12">Belongs to the TonB-dependent receptor family.</text>
</comment>
<evidence type="ECO:0000259" key="15">
    <source>
        <dbReference type="Pfam" id="PF07715"/>
    </source>
</evidence>
<keyword evidence="6" id="KW-0408">Iron</keyword>
<dbReference type="InterPro" id="IPR039426">
    <property type="entry name" value="TonB-dep_rcpt-like"/>
</dbReference>
<reference evidence="16 17" key="1">
    <citation type="submission" date="2020-08" db="EMBL/GenBank/DDBJ databases">
        <title>Genomic Encyclopedia of Type Strains, Phase IV (KMG-IV): sequencing the most valuable type-strain genomes for metagenomic binning, comparative biology and taxonomic classification.</title>
        <authorList>
            <person name="Goeker M."/>
        </authorList>
    </citation>
    <scope>NUCLEOTIDE SEQUENCE [LARGE SCALE GENOMIC DNA]</scope>
    <source>
        <strain evidence="16 17">DSM 22368</strain>
    </source>
</reference>
<dbReference type="CDD" id="cd01347">
    <property type="entry name" value="ligand_gated_channel"/>
    <property type="match status" value="1"/>
</dbReference>
<evidence type="ECO:0000256" key="6">
    <source>
        <dbReference type="ARBA" id="ARBA00023004"/>
    </source>
</evidence>
<evidence type="ECO:0000313" key="16">
    <source>
        <dbReference type="EMBL" id="MBB6522596.1"/>
    </source>
</evidence>
<dbReference type="Pfam" id="PF07715">
    <property type="entry name" value="Plug"/>
    <property type="match status" value="1"/>
</dbReference>
<evidence type="ECO:0000256" key="12">
    <source>
        <dbReference type="RuleBase" id="RU003357"/>
    </source>
</evidence>
<evidence type="ECO:0000256" key="7">
    <source>
        <dbReference type="ARBA" id="ARBA00023065"/>
    </source>
</evidence>
<name>A0A7X0JWA9_9GAMM</name>
<dbReference type="GO" id="GO:0009279">
    <property type="term" value="C:cell outer membrane"/>
    <property type="evidence" value="ECO:0007669"/>
    <property type="project" value="UniProtKB-SubCell"/>
</dbReference>
<dbReference type="EMBL" id="JACHHT010000002">
    <property type="protein sequence ID" value="MBB6522596.1"/>
    <property type="molecule type" value="Genomic_DNA"/>
</dbReference>
<evidence type="ECO:0000256" key="3">
    <source>
        <dbReference type="ARBA" id="ARBA00022452"/>
    </source>
</evidence>
<dbReference type="InParanoid" id="A0A7X0JWA9"/>
<keyword evidence="10 11" id="KW-0998">Cell outer membrane</keyword>
<dbReference type="GO" id="GO:0006826">
    <property type="term" value="P:iron ion transport"/>
    <property type="evidence" value="ECO:0007669"/>
    <property type="project" value="UniProtKB-KW"/>
</dbReference>
<gene>
    <name evidence="16" type="ORF">HNR48_002881</name>
</gene>
<proteinExistence type="inferred from homology"/>
<feature type="signal peptide" evidence="13">
    <location>
        <begin position="1"/>
        <end position="28"/>
    </location>
</feature>
<evidence type="ECO:0000256" key="4">
    <source>
        <dbReference type="ARBA" id="ARBA00022496"/>
    </source>
</evidence>
<comment type="subcellular location">
    <subcellularLocation>
        <location evidence="1 11">Cell outer membrane</location>
        <topology evidence="1 11">Multi-pass membrane protein</topology>
    </subcellularLocation>
</comment>
<dbReference type="InterPro" id="IPR036942">
    <property type="entry name" value="Beta-barrel_TonB_sf"/>
</dbReference>
<keyword evidence="2 11" id="KW-0813">Transport</keyword>
<dbReference type="SUPFAM" id="SSF56935">
    <property type="entry name" value="Porins"/>
    <property type="match status" value="1"/>
</dbReference>
<dbReference type="Proteomes" id="UP000528457">
    <property type="component" value="Unassembled WGS sequence"/>
</dbReference>
<dbReference type="PROSITE" id="PS52016">
    <property type="entry name" value="TONB_DEPENDENT_REC_3"/>
    <property type="match status" value="1"/>
</dbReference>
<keyword evidence="5 11" id="KW-0812">Transmembrane</keyword>
<dbReference type="AlphaFoldDB" id="A0A7X0JWA9"/>
<comment type="caution">
    <text evidence="16">The sequence shown here is derived from an EMBL/GenBank/DDBJ whole genome shotgun (WGS) entry which is preliminary data.</text>
</comment>
<keyword evidence="3 11" id="KW-1134">Transmembrane beta strand</keyword>
<evidence type="ECO:0000256" key="5">
    <source>
        <dbReference type="ARBA" id="ARBA00022692"/>
    </source>
</evidence>
<evidence type="ECO:0000256" key="2">
    <source>
        <dbReference type="ARBA" id="ARBA00022448"/>
    </source>
</evidence>
<keyword evidence="4" id="KW-0410">Iron transport</keyword>
<organism evidence="16 17">
    <name type="scientific">Pseudoteredinibacter isoporae</name>
    <dbReference type="NCBI Taxonomy" id="570281"/>
    <lineage>
        <taxon>Bacteria</taxon>
        <taxon>Pseudomonadati</taxon>
        <taxon>Pseudomonadota</taxon>
        <taxon>Gammaproteobacteria</taxon>
        <taxon>Cellvibrionales</taxon>
        <taxon>Cellvibrionaceae</taxon>
        <taxon>Pseudoteredinibacter</taxon>
    </lineage>
</organism>
<feature type="domain" description="TonB-dependent receptor plug" evidence="15">
    <location>
        <begin position="54"/>
        <end position="161"/>
    </location>
</feature>
<feature type="chain" id="PRO_5031228030" evidence="13">
    <location>
        <begin position="29"/>
        <end position="732"/>
    </location>
</feature>
<accession>A0A7X0JWA9</accession>
<keyword evidence="16" id="KW-0675">Receptor</keyword>
<dbReference type="InterPro" id="IPR000531">
    <property type="entry name" value="Beta-barrel_TonB"/>
</dbReference>
<dbReference type="RefSeq" id="WP_166845579.1">
    <property type="nucleotide sequence ID" value="NZ_JAAONY010000002.1"/>
</dbReference>
<dbReference type="Gene3D" id="2.40.170.20">
    <property type="entry name" value="TonB-dependent receptor, beta-barrel domain"/>
    <property type="match status" value="1"/>
</dbReference>
<evidence type="ECO:0000256" key="13">
    <source>
        <dbReference type="SAM" id="SignalP"/>
    </source>
</evidence>
<evidence type="ECO:0000259" key="14">
    <source>
        <dbReference type="Pfam" id="PF00593"/>
    </source>
</evidence>
<sequence length="732" mass="80335">MLINKNALQPYALSMAIAGLSWPISASAQTESDSQASTDLEEVVVTARKRQESLQDVPLSIQAYSGDDLALGGVDNVENLVGKTPNLSLSSNLLSPGNDFLNIVIRGVGSQSAGAPAVGTFVDGAFVPSLAFDIGFLDVERVEVLRGPQGTLFGRNTQGGALNIVVRRPDEEFRGKVALTYDEFDTVRAQTAFSGQLAENFFASIAADVSRTDGFLENPVVAQAAGGNQRGRSVPADDESKYSWRAAFRYTPSDELEVNLSIDKSYRRGLDGLPGVPRGTQDYIVRSDFQIDAEYDNYGAALNIDYLMGEIELTSITAYRKVDSSLPFDFDGSPERGPNFQDIRSAQELLSQELRFAGDWGDNINWLAGVYAFREEQLSDRYIQFGDLDLLGGSQLLVDAQIQNLDRSGYAVFADVIWNPNDWLELGFGARFAKETVKSQAELDFVLRQNGVDLATVVSSPSGKLDDDNISPTVSARIKLNEDISIYSRYARGFRAGGFPLAPASPISNSGFNSEISDNYELGIKGNLFDGQLDFDLALFRIDVSDQQLTTIVFFNGDPNLPVAAVGNAGESRSEGAELNINWQLSDSFELTASAGYTDAAYTNYIDTIGEDRSGERFPYVPKVNALIGANWSFDIANEAELELSAQYRYVGDILSGSGVDIDLQFPVDSYNVLDLRASLYKDDWRVDFFVDNAADKFVETRVFNSFFFNEPRPFSIVLPPRRAGVRFTYNF</sequence>
<keyword evidence="8 12" id="KW-0798">TonB box</keyword>
<dbReference type="Pfam" id="PF00593">
    <property type="entry name" value="TonB_dep_Rec_b-barrel"/>
    <property type="match status" value="1"/>
</dbReference>
<keyword evidence="9 11" id="KW-0472">Membrane</keyword>
<keyword evidence="13" id="KW-0732">Signal</keyword>
<evidence type="ECO:0000256" key="1">
    <source>
        <dbReference type="ARBA" id="ARBA00004571"/>
    </source>
</evidence>
<evidence type="ECO:0000313" key="17">
    <source>
        <dbReference type="Proteomes" id="UP000528457"/>
    </source>
</evidence>
<evidence type="ECO:0000256" key="8">
    <source>
        <dbReference type="ARBA" id="ARBA00023077"/>
    </source>
</evidence>